<dbReference type="OrthoDB" id="9798006at2"/>
<dbReference type="SUPFAM" id="SSF55729">
    <property type="entry name" value="Acyl-CoA N-acyltransferases (Nat)"/>
    <property type="match status" value="1"/>
</dbReference>
<dbReference type="GO" id="GO:0016747">
    <property type="term" value="F:acyltransferase activity, transferring groups other than amino-acyl groups"/>
    <property type="evidence" value="ECO:0007669"/>
    <property type="project" value="InterPro"/>
</dbReference>
<dbReference type="Proteomes" id="UP000251213">
    <property type="component" value="Unassembled WGS sequence"/>
</dbReference>
<dbReference type="InterPro" id="IPR000182">
    <property type="entry name" value="GNAT_dom"/>
</dbReference>
<dbReference type="EMBL" id="QJKK01000001">
    <property type="protein sequence ID" value="RAL27053.1"/>
    <property type="molecule type" value="Genomic_DNA"/>
</dbReference>
<dbReference type="RefSeq" id="WP_113657658.1">
    <property type="nucleotide sequence ID" value="NZ_KZ845663.1"/>
</dbReference>
<gene>
    <name evidence="4" type="ORF">DL897_03190</name>
</gene>
<dbReference type="PROSITE" id="PS51186">
    <property type="entry name" value="GNAT"/>
    <property type="match status" value="1"/>
</dbReference>
<keyword evidence="2" id="KW-0012">Acyltransferase</keyword>
<accession>A0A364K9T6</accession>
<keyword evidence="1 4" id="KW-0808">Transferase</keyword>
<reference evidence="4 5" key="2">
    <citation type="submission" date="2018-06" db="EMBL/GenBank/DDBJ databases">
        <authorList>
            <person name="Zhirakovskaya E."/>
        </authorList>
    </citation>
    <scope>NUCLEOTIDE SEQUENCE [LARGE SCALE GENOMIC DNA]</scope>
    <source>
        <strain evidence="4 5">FBKL4.011</strain>
    </source>
</reference>
<evidence type="ECO:0000313" key="5">
    <source>
        <dbReference type="Proteomes" id="UP000251213"/>
    </source>
</evidence>
<evidence type="ECO:0000256" key="2">
    <source>
        <dbReference type="ARBA" id="ARBA00023315"/>
    </source>
</evidence>
<reference evidence="4 5" key="1">
    <citation type="submission" date="2018-06" db="EMBL/GenBank/DDBJ databases">
        <title>Thermoflavimicrobium daqus sp. nov., a thermophilic microbe isolated from Moutai-flavour Daqu.</title>
        <authorList>
            <person name="Wang X."/>
            <person name="Zhou H."/>
        </authorList>
    </citation>
    <scope>NUCLEOTIDE SEQUENCE [LARGE SCALE GENOMIC DNA]</scope>
    <source>
        <strain evidence="4 5">FBKL4.011</strain>
    </source>
</reference>
<protein>
    <submittedName>
        <fullName evidence="4">GNAT family N-acetyltransferase</fullName>
    </submittedName>
</protein>
<dbReference type="PANTHER" id="PTHR43072:SF23">
    <property type="entry name" value="UPF0039 PROTEIN C11D3.02C"/>
    <property type="match status" value="1"/>
</dbReference>
<dbReference type="CDD" id="cd04301">
    <property type="entry name" value="NAT_SF"/>
    <property type="match status" value="1"/>
</dbReference>
<dbReference type="AlphaFoldDB" id="A0A364K9T6"/>
<evidence type="ECO:0000313" key="4">
    <source>
        <dbReference type="EMBL" id="RAL27053.1"/>
    </source>
</evidence>
<feature type="domain" description="N-acetyltransferase" evidence="3">
    <location>
        <begin position="2"/>
        <end position="163"/>
    </location>
</feature>
<comment type="caution">
    <text evidence="4">The sequence shown here is derived from an EMBL/GenBank/DDBJ whole genome shotgun (WGS) entry which is preliminary data.</text>
</comment>
<dbReference type="Pfam" id="PF13420">
    <property type="entry name" value="Acetyltransf_4"/>
    <property type="match status" value="1"/>
</dbReference>
<evidence type="ECO:0000259" key="3">
    <source>
        <dbReference type="PROSITE" id="PS51186"/>
    </source>
</evidence>
<dbReference type="InterPro" id="IPR016181">
    <property type="entry name" value="Acyl_CoA_acyltransferase"/>
</dbReference>
<dbReference type="PIRSF" id="PIRSF037663">
    <property type="entry name" value="Acetyltransf_GNAT_prd"/>
    <property type="match status" value="1"/>
</dbReference>
<dbReference type="InterPro" id="IPR017255">
    <property type="entry name" value="AcTrfase_GNAT_prd"/>
</dbReference>
<dbReference type="Gene3D" id="3.40.630.30">
    <property type="match status" value="1"/>
</dbReference>
<organism evidence="4 5">
    <name type="scientific">Thermoflavimicrobium daqui</name>
    <dbReference type="NCBI Taxonomy" id="2137476"/>
    <lineage>
        <taxon>Bacteria</taxon>
        <taxon>Bacillati</taxon>
        <taxon>Bacillota</taxon>
        <taxon>Bacilli</taxon>
        <taxon>Bacillales</taxon>
        <taxon>Thermoactinomycetaceae</taxon>
        <taxon>Thermoflavimicrobium</taxon>
    </lineage>
</organism>
<name>A0A364K9T6_9BACL</name>
<evidence type="ECO:0000256" key="1">
    <source>
        <dbReference type="ARBA" id="ARBA00022679"/>
    </source>
</evidence>
<dbReference type="PANTHER" id="PTHR43072">
    <property type="entry name" value="N-ACETYLTRANSFERASE"/>
    <property type="match status" value="1"/>
</dbReference>
<sequence>MLIIRDAYEDDIQAILDIYNHAVIHTAATFDLDPQTFEQRKKWFANYGEKYPLIVAELENKVVGYCCLSQFRNKPAYNSTAELSIYVDPNTKGQGIGKQLMQAIIKLAKAKKFHVLVSGIADGNMVSIRLHEKFGFQLIGSFKEIGFKFNRWHDVHFYQLILS</sequence>
<keyword evidence="5" id="KW-1185">Reference proteome</keyword>
<proteinExistence type="predicted"/>